<dbReference type="AlphaFoldDB" id="A0A5B8FW93"/>
<gene>
    <name evidence="1" type="ORF">FDP22_13645</name>
</gene>
<dbReference type="GO" id="GO:0016020">
    <property type="term" value="C:membrane"/>
    <property type="evidence" value="ECO:0007669"/>
    <property type="project" value="InterPro"/>
</dbReference>
<sequence length="246" mass="27837">MHAGIRVLRSDMVLTGPAGLGSDICPGNGLNYMIISPQRNFIFVHIRKTAGTAVTRAYDRVALYDDIILGSTPHGDAVEAYYRDRFNLRKHSGLLTLAEVMGIDRLENAFTFATVRNPWAWVVSYYTSARKRDEGGNGISDAARSLDFSRFLQSEEVETLARRNPQYKYVCDEMGELAVDLLIRQENLGADWAELCDRLGITGVSLSVENRSTEGDWHEFYKSKADIERVQELFGRDAEMFGYRFE</sequence>
<protein>
    <submittedName>
        <fullName evidence="1">Sulfotransferase family protein</fullName>
    </submittedName>
</protein>
<dbReference type="SUPFAM" id="SSF52540">
    <property type="entry name" value="P-loop containing nucleoside triphosphate hydrolases"/>
    <property type="match status" value="1"/>
</dbReference>
<dbReference type="EMBL" id="CP040818">
    <property type="protein sequence ID" value="QDL92735.1"/>
    <property type="molecule type" value="Genomic_DNA"/>
</dbReference>
<dbReference type="OrthoDB" id="288532at2"/>
<dbReference type="KEGG" id="ppru:FDP22_13645"/>
<dbReference type="InterPro" id="IPR005331">
    <property type="entry name" value="Sulfotransferase"/>
</dbReference>
<name>A0A5B8FW93_9RHOB</name>
<dbReference type="InterPro" id="IPR027417">
    <property type="entry name" value="P-loop_NTPase"/>
</dbReference>
<accession>A0A5B8FW93</accession>
<dbReference type="Gene3D" id="3.40.50.300">
    <property type="entry name" value="P-loop containing nucleotide triphosphate hydrolases"/>
    <property type="match status" value="1"/>
</dbReference>
<evidence type="ECO:0000313" key="2">
    <source>
        <dbReference type="Proteomes" id="UP000305888"/>
    </source>
</evidence>
<evidence type="ECO:0000313" key="1">
    <source>
        <dbReference type="EMBL" id="QDL92735.1"/>
    </source>
</evidence>
<proteinExistence type="predicted"/>
<keyword evidence="1" id="KW-0808">Transferase</keyword>
<reference evidence="1 2" key="1">
    <citation type="submission" date="2019-06" db="EMBL/GenBank/DDBJ databases">
        <title>Genome sequence of Rhodobacteraceae bacterium D4M1.</title>
        <authorList>
            <person name="Cao J."/>
        </authorList>
    </citation>
    <scope>NUCLEOTIDE SEQUENCE [LARGE SCALE GENOMIC DNA]</scope>
    <source>
        <strain evidence="1 2">D4M1</strain>
    </source>
</reference>
<dbReference type="GO" id="GO:0008146">
    <property type="term" value="F:sulfotransferase activity"/>
    <property type="evidence" value="ECO:0007669"/>
    <property type="project" value="InterPro"/>
</dbReference>
<dbReference type="Pfam" id="PF03567">
    <property type="entry name" value="Sulfotransfer_2"/>
    <property type="match status" value="1"/>
</dbReference>
<dbReference type="Proteomes" id="UP000305888">
    <property type="component" value="Chromosome"/>
</dbReference>
<keyword evidence="2" id="KW-1185">Reference proteome</keyword>
<organism evidence="1 2">
    <name type="scientific">Paroceanicella profunda</name>
    <dbReference type="NCBI Taxonomy" id="2579971"/>
    <lineage>
        <taxon>Bacteria</taxon>
        <taxon>Pseudomonadati</taxon>
        <taxon>Pseudomonadota</taxon>
        <taxon>Alphaproteobacteria</taxon>
        <taxon>Rhodobacterales</taxon>
        <taxon>Paracoccaceae</taxon>
        <taxon>Paroceanicella</taxon>
    </lineage>
</organism>